<evidence type="ECO:0000313" key="6">
    <source>
        <dbReference type="WBParaSite" id="PTRK_0001452800.1"/>
    </source>
</evidence>
<protein>
    <submittedName>
        <fullName evidence="6">COesterase domain-containing protein</fullName>
    </submittedName>
</protein>
<dbReference type="GO" id="GO:0006581">
    <property type="term" value="P:acetylcholine catabolic process"/>
    <property type="evidence" value="ECO:0007669"/>
    <property type="project" value="TreeGrafter"/>
</dbReference>
<keyword evidence="2" id="KW-0719">Serine esterase</keyword>
<dbReference type="SUPFAM" id="SSF53474">
    <property type="entry name" value="alpha/beta-Hydrolases"/>
    <property type="match status" value="1"/>
</dbReference>
<organism evidence="5 6">
    <name type="scientific">Parastrongyloides trichosuri</name>
    <name type="common">Possum-specific nematode worm</name>
    <dbReference type="NCBI Taxonomy" id="131310"/>
    <lineage>
        <taxon>Eukaryota</taxon>
        <taxon>Metazoa</taxon>
        <taxon>Ecdysozoa</taxon>
        <taxon>Nematoda</taxon>
        <taxon>Chromadorea</taxon>
        <taxon>Rhabditida</taxon>
        <taxon>Tylenchina</taxon>
        <taxon>Panagrolaimomorpha</taxon>
        <taxon>Strongyloidoidea</taxon>
        <taxon>Strongyloididae</taxon>
        <taxon>Parastrongyloides</taxon>
    </lineage>
</organism>
<dbReference type="GO" id="GO:0019695">
    <property type="term" value="P:choline metabolic process"/>
    <property type="evidence" value="ECO:0007669"/>
    <property type="project" value="TreeGrafter"/>
</dbReference>
<sequence length="237" mass="27230">KLILMSGGITNLLYSVENSTVDNSVRTLAQQLNCKNNKSNSSNKLLSHQEVFNCLIKKNASQIAEESENANVTYYTNIPSVRGFNIILNDSVFFNGSVFEELKNGNMKYNVDVLFGMPNNDGSFFLPILKNATQFGCTYGNIFNYTNKTCEFNETTYFNFFNFTSNALEFNTSVFNNTIKKQYYVSNDNNTMRQNASKFLTDVLFRCRLIEFARKINIKTHGTYYAYYFNMTSPEHI</sequence>
<dbReference type="STRING" id="131310.A0A0N4ZZU1"/>
<evidence type="ECO:0000259" key="4">
    <source>
        <dbReference type="Pfam" id="PF00135"/>
    </source>
</evidence>
<dbReference type="GO" id="GO:0005615">
    <property type="term" value="C:extracellular space"/>
    <property type="evidence" value="ECO:0007669"/>
    <property type="project" value="TreeGrafter"/>
</dbReference>
<accession>A0A0N4ZZU1</accession>
<proteinExistence type="inferred from homology"/>
<dbReference type="PANTHER" id="PTHR43918:SF15">
    <property type="entry name" value="CARBOXYLIC ESTER HYDROLASE"/>
    <property type="match status" value="1"/>
</dbReference>
<dbReference type="InterPro" id="IPR050654">
    <property type="entry name" value="AChE-related_enzymes"/>
</dbReference>
<dbReference type="GO" id="GO:0005886">
    <property type="term" value="C:plasma membrane"/>
    <property type="evidence" value="ECO:0007669"/>
    <property type="project" value="TreeGrafter"/>
</dbReference>
<evidence type="ECO:0000256" key="2">
    <source>
        <dbReference type="ARBA" id="ARBA00022487"/>
    </source>
</evidence>
<dbReference type="PANTHER" id="PTHR43918">
    <property type="entry name" value="ACETYLCHOLINESTERASE"/>
    <property type="match status" value="1"/>
</dbReference>
<dbReference type="Pfam" id="PF00135">
    <property type="entry name" value="COesterase"/>
    <property type="match status" value="1"/>
</dbReference>
<dbReference type="Proteomes" id="UP000038045">
    <property type="component" value="Unplaced"/>
</dbReference>
<dbReference type="InterPro" id="IPR029058">
    <property type="entry name" value="AB_hydrolase_fold"/>
</dbReference>
<name>A0A0N4ZZU1_PARTI</name>
<reference evidence="6" key="1">
    <citation type="submission" date="2017-02" db="UniProtKB">
        <authorList>
            <consortium name="WormBaseParasite"/>
        </authorList>
    </citation>
    <scope>IDENTIFICATION</scope>
</reference>
<feature type="domain" description="Carboxylesterase type B" evidence="4">
    <location>
        <begin position="1"/>
        <end position="233"/>
    </location>
</feature>
<keyword evidence="5" id="KW-1185">Reference proteome</keyword>
<dbReference type="AlphaFoldDB" id="A0A0N4ZZU1"/>
<keyword evidence="3" id="KW-0378">Hydrolase</keyword>
<evidence type="ECO:0000256" key="1">
    <source>
        <dbReference type="ARBA" id="ARBA00005964"/>
    </source>
</evidence>
<dbReference type="Gene3D" id="3.40.50.1820">
    <property type="entry name" value="alpha/beta hydrolase"/>
    <property type="match status" value="1"/>
</dbReference>
<dbReference type="GO" id="GO:0003990">
    <property type="term" value="F:acetylcholinesterase activity"/>
    <property type="evidence" value="ECO:0007669"/>
    <property type="project" value="TreeGrafter"/>
</dbReference>
<dbReference type="WBParaSite" id="PTRK_0001452800.1">
    <property type="protein sequence ID" value="PTRK_0001452800.1"/>
    <property type="gene ID" value="PTRK_0001452800"/>
</dbReference>
<comment type="similarity">
    <text evidence="1">Belongs to the type-B carboxylesterase/lipase family.</text>
</comment>
<evidence type="ECO:0000256" key="3">
    <source>
        <dbReference type="ARBA" id="ARBA00022801"/>
    </source>
</evidence>
<dbReference type="InterPro" id="IPR002018">
    <property type="entry name" value="CarbesteraseB"/>
</dbReference>
<evidence type="ECO:0000313" key="5">
    <source>
        <dbReference type="Proteomes" id="UP000038045"/>
    </source>
</evidence>